<dbReference type="GO" id="GO:0032040">
    <property type="term" value="C:small-subunit processome"/>
    <property type="evidence" value="ECO:0007669"/>
    <property type="project" value="EnsemblFungi"/>
</dbReference>
<name>A0A1G4ISU6_9SACH</name>
<dbReference type="Pfam" id="PF22542">
    <property type="entry name" value="Utp8_C"/>
    <property type="match status" value="1"/>
</dbReference>
<dbReference type="STRING" id="1266660.A0A1G4ISU6"/>
<dbReference type="Pfam" id="PF10395">
    <property type="entry name" value="Utp8_b_propeller"/>
    <property type="match status" value="1"/>
</dbReference>
<organism evidence="3 4">
    <name type="scientific">Lachancea dasiensis</name>
    <dbReference type="NCBI Taxonomy" id="1072105"/>
    <lineage>
        <taxon>Eukaryota</taxon>
        <taxon>Fungi</taxon>
        <taxon>Dikarya</taxon>
        <taxon>Ascomycota</taxon>
        <taxon>Saccharomycotina</taxon>
        <taxon>Saccharomycetes</taxon>
        <taxon>Saccharomycetales</taxon>
        <taxon>Saccharomycetaceae</taxon>
        <taxon>Lachancea</taxon>
    </lineage>
</organism>
<dbReference type="InterPro" id="IPR018843">
    <property type="entry name" value="Utp8_b-prop"/>
</dbReference>
<gene>
    <name evidence="3" type="ORF">LADA_0B04544G</name>
</gene>
<dbReference type="GO" id="GO:0006409">
    <property type="term" value="P:tRNA export from nucleus"/>
    <property type="evidence" value="ECO:0007669"/>
    <property type="project" value="EnsemblFungi"/>
</dbReference>
<dbReference type="OrthoDB" id="4055624at2759"/>
<dbReference type="AlphaFoldDB" id="A0A1G4ISU6"/>
<dbReference type="InterPro" id="IPR053881">
    <property type="entry name" value="Utp8_C"/>
</dbReference>
<dbReference type="GO" id="GO:0000049">
    <property type="term" value="F:tRNA binding"/>
    <property type="evidence" value="ECO:0007669"/>
    <property type="project" value="EnsemblFungi"/>
</dbReference>
<dbReference type="EMBL" id="LT598456">
    <property type="protein sequence ID" value="SCU80011.1"/>
    <property type="molecule type" value="Genomic_DNA"/>
</dbReference>
<feature type="domain" description="Utp8 beta-propeller" evidence="1">
    <location>
        <begin position="1"/>
        <end position="368"/>
    </location>
</feature>
<evidence type="ECO:0000259" key="1">
    <source>
        <dbReference type="Pfam" id="PF10395"/>
    </source>
</evidence>
<sequence length="645" mass="72370">MPTISQPFRLASLPKISSLNNYASQANLLQVADTLAPSANYINVGISGSAISQYITNPTPKLVYNLPIPSTNIVKAFDQADSGNNEVLCYALQANKTFSLHCLEKPICKAPVADSNFGDTFASNKLSLAEEPISVKVLGVQKCIVLVLRSGLVQLYDFSLTLQHSFDISYKDVQFVQHFTNESGQSFVFILSDIKGGKVSFKLLEIDQVQSPPVVKELSSVILEDFPIKDSQIFYQFGKIYRLHNSKIDVYTLPYFQHSHTISLPFLSPKSETSFKPISQNRALLTADNKLYLLDLLHQAVLSSRELTHIKTFQLLCTAVVPGNLTANNETLAIGVSTKHGSNPTSALDIVNIDVGTGTLKDSMGRGFSVPVSTHNHLQSVLEDYSAPETKEFNYDQILKELKKAKGSIQKFDTLFFQKLKIKREHYTDSDRFINDREFLQDVTALIFQNFESDYPKALPYLLTHPLFPKPQTQDILLKLKAHPRLFKQAIVTCPNLSLDELLQELFTVMNDELCLDLSLRILQDFTKDTIKDAIKRKSKLEVNNFVNFVMNDSIDEDRIKNKPRLFQLLSLVLDSVGLLSLTDDTLAKICDYINLQLHTVKQNVELFNLLEDTSSRSTVGPNQNDASITNETSIPLYSVEKLEL</sequence>
<dbReference type="GO" id="GO:0000462">
    <property type="term" value="P:maturation of SSU-rRNA from tricistronic rRNA transcript (SSU-rRNA, 5.8S rRNA, LSU-rRNA)"/>
    <property type="evidence" value="ECO:0007669"/>
    <property type="project" value="EnsemblFungi"/>
</dbReference>
<dbReference type="GO" id="GO:0034455">
    <property type="term" value="C:t-UTP complex"/>
    <property type="evidence" value="ECO:0007669"/>
    <property type="project" value="EnsemblFungi"/>
</dbReference>
<dbReference type="GO" id="GO:0033553">
    <property type="term" value="C:rDNA heterochromatin"/>
    <property type="evidence" value="ECO:0007669"/>
    <property type="project" value="EnsemblFungi"/>
</dbReference>
<proteinExistence type="predicted"/>
<evidence type="ECO:0000313" key="4">
    <source>
        <dbReference type="Proteomes" id="UP000190274"/>
    </source>
</evidence>
<dbReference type="Proteomes" id="UP000190274">
    <property type="component" value="Chromosome B"/>
</dbReference>
<dbReference type="GO" id="GO:0045943">
    <property type="term" value="P:positive regulation of transcription by RNA polymerase I"/>
    <property type="evidence" value="ECO:0007669"/>
    <property type="project" value="EnsemblFungi"/>
</dbReference>
<keyword evidence="4" id="KW-1185">Reference proteome</keyword>
<feature type="domain" description="Utp8 C-terminal" evidence="2">
    <location>
        <begin position="377"/>
        <end position="644"/>
    </location>
</feature>
<protein>
    <submittedName>
        <fullName evidence="3">LADA_0B04544g1_1</fullName>
    </submittedName>
</protein>
<evidence type="ECO:0000259" key="2">
    <source>
        <dbReference type="Pfam" id="PF22542"/>
    </source>
</evidence>
<evidence type="ECO:0000313" key="3">
    <source>
        <dbReference type="EMBL" id="SCU80011.1"/>
    </source>
</evidence>
<reference evidence="4" key="1">
    <citation type="submission" date="2016-03" db="EMBL/GenBank/DDBJ databases">
        <authorList>
            <person name="Devillers H."/>
        </authorList>
    </citation>
    <scope>NUCLEOTIDE SEQUENCE [LARGE SCALE GENOMIC DNA]</scope>
</reference>
<accession>A0A1G4ISU6</accession>
<dbReference type="GO" id="GO:0034511">
    <property type="term" value="F:U3 snoRNA binding"/>
    <property type="evidence" value="ECO:0007669"/>
    <property type="project" value="EnsemblFungi"/>
</dbReference>